<feature type="transmembrane region" description="Helical" evidence="4">
    <location>
        <begin position="212"/>
        <end position="232"/>
    </location>
</feature>
<feature type="transmembrane region" description="Helical" evidence="4">
    <location>
        <begin position="252"/>
        <end position="271"/>
    </location>
</feature>
<evidence type="ECO:0000259" key="5">
    <source>
        <dbReference type="PROSITE" id="PS50850"/>
    </source>
</evidence>
<evidence type="ECO:0000256" key="2">
    <source>
        <dbReference type="ARBA" id="ARBA00022989"/>
    </source>
</evidence>
<dbReference type="SUPFAM" id="SSF103473">
    <property type="entry name" value="MFS general substrate transporter"/>
    <property type="match status" value="1"/>
</dbReference>
<accession>C6C7X4</accession>
<feature type="transmembrane region" description="Helical" evidence="4">
    <location>
        <begin position="147"/>
        <end position="166"/>
    </location>
</feature>
<evidence type="ECO:0000313" key="7">
    <source>
        <dbReference type="Proteomes" id="UP000002734"/>
    </source>
</evidence>
<dbReference type="GO" id="GO:0022857">
    <property type="term" value="F:transmembrane transporter activity"/>
    <property type="evidence" value="ECO:0007669"/>
    <property type="project" value="InterPro"/>
</dbReference>
<evidence type="ECO:0000256" key="4">
    <source>
        <dbReference type="SAM" id="Phobius"/>
    </source>
</evidence>
<evidence type="ECO:0000256" key="3">
    <source>
        <dbReference type="ARBA" id="ARBA00023136"/>
    </source>
</evidence>
<keyword evidence="1 4" id="KW-0812">Transmembrane</keyword>
<feature type="transmembrane region" description="Helical" evidence="4">
    <location>
        <begin position="172"/>
        <end position="192"/>
    </location>
</feature>
<evidence type="ECO:0000256" key="1">
    <source>
        <dbReference type="ARBA" id="ARBA00022692"/>
    </source>
</evidence>
<feature type="transmembrane region" description="Helical" evidence="4">
    <location>
        <begin position="366"/>
        <end position="387"/>
    </location>
</feature>
<dbReference type="InterPro" id="IPR020846">
    <property type="entry name" value="MFS_dom"/>
</dbReference>
<dbReference type="HOGENOM" id="CLU_040020_1_0_6"/>
<dbReference type="AlphaFoldDB" id="C6C7X4"/>
<dbReference type="PROSITE" id="PS50850">
    <property type="entry name" value="MFS"/>
    <property type="match status" value="1"/>
</dbReference>
<dbReference type="PANTHER" id="PTHR23518:SF2">
    <property type="entry name" value="MAJOR FACILITATOR SUPERFAMILY TRANSPORTER"/>
    <property type="match status" value="1"/>
</dbReference>
<reference evidence="6" key="1">
    <citation type="submission" date="2009-06" db="EMBL/GenBank/DDBJ databases">
        <title>Complete sequence of Dickeya dadantii Ech703.</title>
        <authorList>
            <consortium name="US DOE Joint Genome Institute"/>
            <person name="Lucas S."/>
            <person name="Copeland A."/>
            <person name="Lapidus A."/>
            <person name="Glavina del Rio T."/>
            <person name="Dalin E."/>
            <person name="Tice H."/>
            <person name="Bruce D."/>
            <person name="Goodwin L."/>
            <person name="Pitluck S."/>
            <person name="Chertkov O."/>
            <person name="Brettin T."/>
            <person name="Detter J.C."/>
            <person name="Han C."/>
            <person name="Larimer F."/>
            <person name="Land M."/>
            <person name="Hauser L."/>
            <person name="Kyrpides N."/>
            <person name="Mikhailova N."/>
            <person name="Balakrishnan V."/>
            <person name="Glasner J."/>
            <person name="Perna N.T."/>
        </authorList>
    </citation>
    <scope>NUCLEOTIDE SEQUENCE [LARGE SCALE GENOMIC DNA]</scope>
    <source>
        <strain evidence="6">Ech703</strain>
    </source>
</reference>
<feature type="domain" description="Major facilitator superfamily (MFS) profile" evidence="5">
    <location>
        <begin position="14"/>
        <end position="392"/>
    </location>
</feature>
<dbReference type="CDD" id="cd17370">
    <property type="entry name" value="MFS_MJ1317_like"/>
    <property type="match status" value="1"/>
</dbReference>
<feature type="transmembrane region" description="Helical" evidence="4">
    <location>
        <begin position="307"/>
        <end position="329"/>
    </location>
</feature>
<feature type="transmembrane region" description="Helical" evidence="4">
    <location>
        <begin position="15"/>
        <end position="36"/>
    </location>
</feature>
<dbReference type="InterPro" id="IPR036259">
    <property type="entry name" value="MFS_trans_sf"/>
</dbReference>
<dbReference type="eggNOG" id="COG2814">
    <property type="taxonomic scope" value="Bacteria"/>
</dbReference>
<dbReference type="InterPro" id="IPR011701">
    <property type="entry name" value="MFS"/>
</dbReference>
<evidence type="ECO:0000313" key="6">
    <source>
        <dbReference type="EMBL" id="ACS86066.1"/>
    </source>
</evidence>
<feature type="transmembrane region" description="Helical" evidence="4">
    <location>
        <begin position="48"/>
        <end position="72"/>
    </location>
</feature>
<feature type="transmembrane region" description="Helical" evidence="4">
    <location>
        <begin position="341"/>
        <end position="360"/>
    </location>
</feature>
<feature type="transmembrane region" description="Helical" evidence="4">
    <location>
        <begin position="92"/>
        <end position="112"/>
    </location>
</feature>
<dbReference type="RefSeq" id="WP_015853973.1">
    <property type="nucleotide sequence ID" value="NC_012880.1"/>
</dbReference>
<dbReference type="Proteomes" id="UP000002734">
    <property type="component" value="Chromosome"/>
</dbReference>
<keyword evidence="3 4" id="KW-0472">Membrane</keyword>
<keyword evidence="2 4" id="KW-1133">Transmembrane helix</keyword>
<gene>
    <name evidence="6" type="ordered locus">Dd703_2281</name>
</gene>
<dbReference type="Pfam" id="PF07690">
    <property type="entry name" value="MFS_1"/>
    <property type="match status" value="2"/>
</dbReference>
<proteinExistence type="predicted"/>
<feature type="transmembrane region" description="Helical" evidence="4">
    <location>
        <begin position="283"/>
        <end position="301"/>
    </location>
</feature>
<protein>
    <submittedName>
        <fullName evidence="6">Major facilitator superfamily MFS_1</fullName>
    </submittedName>
</protein>
<dbReference type="PANTHER" id="PTHR23518">
    <property type="entry name" value="C-METHYLTRANSFERASE"/>
    <property type="match status" value="1"/>
</dbReference>
<name>C6C7X4_MUSP7</name>
<organism evidence="6 7">
    <name type="scientific">Musicola paradisiaca (strain Ech703)</name>
    <name type="common">Dickeya paradisiaca</name>
    <name type="synonym">Dickeya dadantii</name>
    <dbReference type="NCBI Taxonomy" id="579405"/>
    <lineage>
        <taxon>Bacteria</taxon>
        <taxon>Pseudomonadati</taxon>
        <taxon>Pseudomonadota</taxon>
        <taxon>Gammaproteobacteria</taxon>
        <taxon>Enterobacterales</taxon>
        <taxon>Pectobacteriaceae</taxon>
        <taxon>Musicola</taxon>
    </lineage>
</organism>
<dbReference type="Gene3D" id="1.20.1250.20">
    <property type="entry name" value="MFS general substrate transporter like domains"/>
    <property type="match status" value="1"/>
</dbReference>
<sequence>MFPLLSTLNRIPKGVWVLGGVSLLMDISSEMIHSLLPLFMTSTLGASVMLIGLVEGLAEATALIVRVFSGVLSDYLGKRKGLALFGYGLGAFSKPLFALAPSLGMVLGARLLDRIGKGIRSAPRDALVADITPSDIRGAAFGLRQSLDTFGAFAGPLIAVGLMLLWHNDFRAIFWVAALPGLLSIALLFFGLNEPEPRRVAPRANPIRRDNLKRLGAGYWWVVGTGAIFTLARFSEAFLVLRAQQLNIPLPLIPLVMVAMNLVYSCSAYPFGKLADRVSHRALLQTGLVVLILADIVLAWSTHGFGLLLGVALWGMHMGMTQGLLAAMIADEAPADLRGTAYGMFNLISGIALLLASTIAGVLWSYWGAAATFLVGAAFCALTLLGMKKRPR</sequence>
<keyword evidence="7" id="KW-1185">Reference proteome</keyword>
<dbReference type="EMBL" id="CP001654">
    <property type="protein sequence ID" value="ACS86066.1"/>
    <property type="molecule type" value="Genomic_DNA"/>
</dbReference>
<dbReference type="KEGG" id="dda:Dd703_2281"/>